<keyword evidence="4 7" id="KW-0812">Transmembrane</keyword>
<dbReference type="GO" id="GO:0042910">
    <property type="term" value="F:xenobiotic transmembrane transporter activity"/>
    <property type="evidence" value="ECO:0007669"/>
    <property type="project" value="InterPro"/>
</dbReference>
<evidence type="ECO:0000256" key="3">
    <source>
        <dbReference type="ARBA" id="ARBA00022475"/>
    </source>
</evidence>
<dbReference type="Pfam" id="PF01554">
    <property type="entry name" value="MatE"/>
    <property type="match status" value="2"/>
</dbReference>
<proteinExistence type="predicted"/>
<feature type="transmembrane region" description="Helical" evidence="7">
    <location>
        <begin position="9"/>
        <end position="30"/>
    </location>
</feature>
<feature type="transmembrane region" description="Helical" evidence="7">
    <location>
        <begin position="384"/>
        <end position="405"/>
    </location>
</feature>
<dbReference type="GO" id="GO:0005886">
    <property type="term" value="C:plasma membrane"/>
    <property type="evidence" value="ECO:0007669"/>
    <property type="project" value="UniProtKB-SubCell"/>
</dbReference>
<reference evidence="8" key="2">
    <citation type="submission" date="2021-04" db="EMBL/GenBank/DDBJ databases">
        <authorList>
            <person name="Gilroy R."/>
        </authorList>
    </citation>
    <scope>NUCLEOTIDE SEQUENCE</scope>
    <source>
        <strain evidence="8">CHK189-11263</strain>
    </source>
</reference>
<evidence type="ECO:0000256" key="2">
    <source>
        <dbReference type="ARBA" id="ARBA00022448"/>
    </source>
</evidence>
<dbReference type="Proteomes" id="UP000824208">
    <property type="component" value="Unassembled WGS sequence"/>
</dbReference>
<dbReference type="PANTHER" id="PTHR43549:SF3">
    <property type="entry name" value="MULTIDRUG RESISTANCE PROTEIN YPNP-RELATED"/>
    <property type="match status" value="1"/>
</dbReference>
<dbReference type="GO" id="GO:0015297">
    <property type="term" value="F:antiporter activity"/>
    <property type="evidence" value="ECO:0007669"/>
    <property type="project" value="InterPro"/>
</dbReference>
<dbReference type="EMBL" id="DWYC01000051">
    <property type="protein sequence ID" value="HJB56958.1"/>
    <property type="molecule type" value="Genomic_DNA"/>
</dbReference>
<evidence type="ECO:0000256" key="4">
    <source>
        <dbReference type="ARBA" id="ARBA00022692"/>
    </source>
</evidence>
<feature type="transmembrane region" description="Helical" evidence="7">
    <location>
        <begin position="232"/>
        <end position="255"/>
    </location>
</feature>
<dbReference type="AlphaFoldDB" id="A0A9D2MC71"/>
<feature type="transmembrane region" description="Helical" evidence="7">
    <location>
        <begin position="352"/>
        <end position="372"/>
    </location>
</feature>
<comment type="subcellular location">
    <subcellularLocation>
        <location evidence="1">Cell membrane</location>
        <topology evidence="1">Multi-pass membrane protein</topology>
    </subcellularLocation>
</comment>
<reference evidence="8" key="1">
    <citation type="journal article" date="2021" name="PeerJ">
        <title>Extensive microbial diversity within the chicken gut microbiome revealed by metagenomics and culture.</title>
        <authorList>
            <person name="Gilroy R."/>
            <person name="Ravi A."/>
            <person name="Getino M."/>
            <person name="Pursley I."/>
            <person name="Horton D.L."/>
            <person name="Alikhan N.F."/>
            <person name="Baker D."/>
            <person name="Gharbi K."/>
            <person name="Hall N."/>
            <person name="Watson M."/>
            <person name="Adriaenssens E.M."/>
            <person name="Foster-Nyarko E."/>
            <person name="Jarju S."/>
            <person name="Secka A."/>
            <person name="Antonio M."/>
            <person name="Oren A."/>
            <person name="Chaudhuri R.R."/>
            <person name="La Ragione R."/>
            <person name="Hildebrand F."/>
            <person name="Pallen M.J."/>
        </authorList>
    </citation>
    <scope>NUCLEOTIDE SEQUENCE</scope>
    <source>
        <strain evidence="8">CHK189-11263</strain>
    </source>
</reference>
<dbReference type="InterPro" id="IPR048279">
    <property type="entry name" value="MdtK-like"/>
</dbReference>
<sequence>MGVMPIRRLVVHMSWPIVLSMLVQALYNMVDSFFVAQVSGAAFEALSLAYPVQTLMIAVCTGTGVGVNALLSRRLGEGKLSEASAVAVHGYLLYFFSWVLFAVLGLGFAGTYMAFFTQNPVIARYGVEYLTIITAGSLGVCWQFAGERVLQAGGNPVGPMLIQGVGALINLILDPILIFGLFGFPRLEVVGAALATILGQIIGMLLGLWMVRRSRAIPLHLRGFRFRGAVAAEIYRIGLPAIAIQALSTVMSMGLNKILTLFTDTGVFILGAYFKLQSFVIMPIAGINNGLTPVVSYNYGARDRNRVTGAVHFALVLGGAIMAAGMLVFLLLPGALLSLFDATPEVYRDGIPALRILACSFPFAGVSILLCAAFQAMDAPLQSLWVSLGRQVVFLFPAALALGAVFGAAGLWWSVPFAEALSLLLAAACYRRLYRTRIARLPAGEEK</sequence>
<evidence type="ECO:0000256" key="6">
    <source>
        <dbReference type="ARBA" id="ARBA00023136"/>
    </source>
</evidence>
<dbReference type="InterPro" id="IPR052031">
    <property type="entry name" value="Membrane_Transporter-Flippase"/>
</dbReference>
<dbReference type="PIRSF" id="PIRSF006603">
    <property type="entry name" value="DinF"/>
    <property type="match status" value="1"/>
</dbReference>
<evidence type="ECO:0000256" key="7">
    <source>
        <dbReference type="SAM" id="Phobius"/>
    </source>
</evidence>
<feature type="transmembrane region" description="Helical" evidence="7">
    <location>
        <begin position="91"/>
        <end position="115"/>
    </location>
</feature>
<evidence type="ECO:0000256" key="5">
    <source>
        <dbReference type="ARBA" id="ARBA00022989"/>
    </source>
</evidence>
<keyword evidence="5 7" id="KW-1133">Transmembrane helix</keyword>
<keyword evidence="3" id="KW-1003">Cell membrane</keyword>
<feature type="transmembrane region" description="Helical" evidence="7">
    <location>
        <begin position="190"/>
        <end position="211"/>
    </location>
</feature>
<protein>
    <submittedName>
        <fullName evidence="8">MATE family efflux transporter</fullName>
    </submittedName>
</protein>
<evidence type="ECO:0000256" key="1">
    <source>
        <dbReference type="ARBA" id="ARBA00004651"/>
    </source>
</evidence>
<dbReference type="PANTHER" id="PTHR43549">
    <property type="entry name" value="MULTIDRUG RESISTANCE PROTEIN YPNP-RELATED"/>
    <property type="match status" value="1"/>
</dbReference>
<organism evidence="8 9">
    <name type="scientific">Candidatus Flavonifractor intestinipullorum</name>
    <dbReference type="NCBI Taxonomy" id="2838587"/>
    <lineage>
        <taxon>Bacteria</taxon>
        <taxon>Bacillati</taxon>
        <taxon>Bacillota</taxon>
        <taxon>Clostridia</taxon>
        <taxon>Eubacteriales</taxon>
        <taxon>Oscillospiraceae</taxon>
        <taxon>Flavonifractor</taxon>
    </lineage>
</organism>
<evidence type="ECO:0000313" key="8">
    <source>
        <dbReference type="EMBL" id="HJB56958.1"/>
    </source>
</evidence>
<evidence type="ECO:0000313" key="9">
    <source>
        <dbReference type="Proteomes" id="UP000824208"/>
    </source>
</evidence>
<feature type="transmembrane region" description="Helical" evidence="7">
    <location>
        <begin position="50"/>
        <end position="71"/>
    </location>
</feature>
<feature type="transmembrane region" description="Helical" evidence="7">
    <location>
        <begin position="157"/>
        <end position="184"/>
    </location>
</feature>
<dbReference type="NCBIfam" id="TIGR00797">
    <property type="entry name" value="matE"/>
    <property type="match status" value="1"/>
</dbReference>
<gene>
    <name evidence="8" type="ORF">H9714_05340</name>
</gene>
<keyword evidence="2" id="KW-0813">Transport</keyword>
<feature type="transmembrane region" description="Helical" evidence="7">
    <location>
        <begin position="309"/>
        <end position="332"/>
    </location>
</feature>
<feature type="transmembrane region" description="Helical" evidence="7">
    <location>
        <begin position="127"/>
        <end position="145"/>
    </location>
</feature>
<dbReference type="InterPro" id="IPR002528">
    <property type="entry name" value="MATE_fam"/>
</dbReference>
<accession>A0A9D2MC71</accession>
<name>A0A9D2MC71_9FIRM</name>
<keyword evidence="6 7" id="KW-0472">Membrane</keyword>
<comment type="caution">
    <text evidence="8">The sequence shown here is derived from an EMBL/GenBank/DDBJ whole genome shotgun (WGS) entry which is preliminary data.</text>
</comment>